<evidence type="ECO:0000313" key="8">
    <source>
        <dbReference type="EMBL" id="WBP84600.1"/>
    </source>
</evidence>
<dbReference type="Pfam" id="PF03704">
    <property type="entry name" value="BTAD"/>
    <property type="match status" value="1"/>
</dbReference>
<dbReference type="Gene3D" id="1.10.10.10">
    <property type="entry name" value="Winged helix-like DNA-binding domain superfamily/Winged helix DNA-binding domain"/>
    <property type="match status" value="1"/>
</dbReference>
<dbReference type="Pfam" id="PF13424">
    <property type="entry name" value="TPR_12"/>
    <property type="match status" value="1"/>
</dbReference>
<keyword evidence="3" id="KW-0805">Transcription regulation</keyword>
<dbReference type="InterPro" id="IPR011990">
    <property type="entry name" value="TPR-like_helical_dom_sf"/>
</dbReference>
<dbReference type="PANTHER" id="PTHR35807:SF1">
    <property type="entry name" value="TRANSCRIPTIONAL REGULATOR REDD"/>
    <property type="match status" value="1"/>
</dbReference>
<dbReference type="RefSeq" id="WP_270139938.1">
    <property type="nucleotide sequence ID" value="NZ_CP115450.1"/>
</dbReference>
<evidence type="ECO:0000256" key="1">
    <source>
        <dbReference type="ARBA" id="ARBA00005820"/>
    </source>
</evidence>
<evidence type="ECO:0000256" key="2">
    <source>
        <dbReference type="ARBA" id="ARBA00023012"/>
    </source>
</evidence>
<dbReference type="CDD" id="cd15831">
    <property type="entry name" value="BTAD"/>
    <property type="match status" value="1"/>
</dbReference>
<dbReference type="InterPro" id="IPR002182">
    <property type="entry name" value="NB-ARC"/>
</dbReference>
<dbReference type="SUPFAM" id="SSF48452">
    <property type="entry name" value="TPR-like"/>
    <property type="match status" value="2"/>
</dbReference>
<feature type="domain" description="OmpR/PhoB-type" evidence="7">
    <location>
        <begin position="1"/>
        <end position="92"/>
    </location>
</feature>
<evidence type="ECO:0000256" key="4">
    <source>
        <dbReference type="ARBA" id="ARBA00023125"/>
    </source>
</evidence>
<dbReference type="InterPro" id="IPR051677">
    <property type="entry name" value="AfsR-DnrI-RedD_regulator"/>
</dbReference>
<dbReference type="PROSITE" id="PS51755">
    <property type="entry name" value="OMPR_PHOB"/>
    <property type="match status" value="1"/>
</dbReference>
<dbReference type="PANTHER" id="PTHR35807">
    <property type="entry name" value="TRANSCRIPTIONAL REGULATOR REDD-RELATED"/>
    <property type="match status" value="1"/>
</dbReference>
<dbReference type="InterPro" id="IPR016032">
    <property type="entry name" value="Sig_transdc_resp-reg_C-effctor"/>
</dbReference>
<dbReference type="InterPro" id="IPR027417">
    <property type="entry name" value="P-loop_NTPase"/>
</dbReference>
<dbReference type="EMBL" id="CP115450">
    <property type="protein sequence ID" value="WBP84600.1"/>
    <property type="molecule type" value="Genomic_DNA"/>
</dbReference>
<keyword evidence="5" id="KW-0804">Transcription</keyword>
<dbReference type="PRINTS" id="PR00364">
    <property type="entry name" value="DISEASERSIST"/>
</dbReference>
<keyword evidence="9" id="KW-1185">Reference proteome</keyword>
<accession>A0ABY7PW07</accession>
<reference evidence="9" key="1">
    <citation type="submission" date="2022-12" db="EMBL/GenBank/DDBJ databases">
        <authorList>
            <person name="Mo P."/>
        </authorList>
    </citation>
    <scope>NUCLEOTIDE SEQUENCE [LARGE SCALE GENOMIC DNA]</scope>
    <source>
        <strain evidence="9">HUAS 3-15</strain>
    </source>
</reference>
<evidence type="ECO:0000313" key="9">
    <source>
        <dbReference type="Proteomes" id="UP001212821"/>
    </source>
</evidence>
<sequence>MRFSLLGPIVVRQDGRVLPMGGPKGRALLAALLFEANRAVSFDALQRALWGEQPPATAVSALHNQALRLRRALHTDGVPRLQSARNGLLLRVDEGELDVRDFTDLLAAAREARARKDWPAAAGHAGAALALWRGRPLSDLPELHTLSAEVEQLSQSHLQALECRFEAELQLGRHTEIAPELGRWAAHHPLHEGLQLLLVTSLYRSGRRAEALAAYETVRAALAEELGVDPGPALRALHQQILTSDPDPLPRAAADTPADTAADTAAAAIPTVPVLVVPRAPAPAQLPADAAFFTGRQAELDRLLRLLEQAADGNGPSVVTITGMGGVGKSALAVHAAHLLRGRFPDGQLHLDLRGFGTGIPRETHEVLATLLDDLSPAAPATGRQPLPSGTDDRSALLRSVLADRRVLIVLDNARDSAQILPLLPGTGSSAMIVTSRNTLTDLPAAHHLPLAPMDAEEQRALLSALCGHDRVEQDLDAALRVLAACAGLPLALRIAGAQLAARPAWPLATLADRVGDQERGRLSALTAGLLDLRATFGSSYLTLRDSDRHGDREAARAFRLLGLWPGQVLSPAGAAALLDRTPGQSEDLLERLVDAHLLESPAPLRYRLHDLLAEYAAERADQDEPATVRESARERLCLWYALALENARLALGEGYQLPPRLDETPPAPLPVFTDQAQAMAWCRQELRNIGEAIRQAGQGTRPDLAWRLPVWLLGYMRTCWWTGQWEDYLHQGLRVAERGRDRIGRAWLLRTLGACHRMARRYDLAIEELEEALALFDDPASKAATQANLSIAYGAACRIDQALAHARAALELHRRTGGSERHTAILLNSLAHALRVAGRMEEAEAQYREALVLWRQYGNANSSAVTLAHLGDVLSRLGRADEAFARLQEAVDIFQGLGNAALAADTLITMARTHARFAEWPQTRIRALQAAVLADRHGLDSWLSEARGILDDVEQVRLGARGLAGAPSSAYPALCFGPGPGPAPATR</sequence>
<evidence type="ECO:0000256" key="5">
    <source>
        <dbReference type="ARBA" id="ARBA00023163"/>
    </source>
</evidence>
<evidence type="ECO:0000256" key="6">
    <source>
        <dbReference type="PROSITE-ProRule" id="PRU01091"/>
    </source>
</evidence>
<dbReference type="InterPro" id="IPR036388">
    <property type="entry name" value="WH-like_DNA-bd_sf"/>
</dbReference>
<dbReference type="SMART" id="SM00028">
    <property type="entry name" value="TPR"/>
    <property type="match status" value="4"/>
</dbReference>
<name>A0ABY7PW07_9ACTN</name>
<evidence type="ECO:0000259" key="7">
    <source>
        <dbReference type="PROSITE" id="PS51755"/>
    </source>
</evidence>
<comment type="similarity">
    <text evidence="1">Belongs to the AfsR/DnrI/RedD regulatory family.</text>
</comment>
<dbReference type="Proteomes" id="UP001212821">
    <property type="component" value="Chromosome"/>
</dbReference>
<organism evidence="8 9">
    <name type="scientific">Kitasatospora cathayae</name>
    <dbReference type="NCBI Taxonomy" id="3004092"/>
    <lineage>
        <taxon>Bacteria</taxon>
        <taxon>Bacillati</taxon>
        <taxon>Actinomycetota</taxon>
        <taxon>Actinomycetes</taxon>
        <taxon>Kitasatosporales</taxon>
        <taxon>Streptomycetaceae</taxon>
        <taxon>Kitasatospora</taxon>
    </lineage>
</organism>
<dbReference type="InterPro" id="IPR019734">
    <property type="entry name" value="TPR_rpt"/>
</dbReference>
<dbReference type="InterPro" id="IPR001867">
    <property type="entry name" value="OmpR/PhoB-type_DNA-bd"/>
</dbReference>
<dbReference type="Pfam" id="PF00931">
    <property type="entry name" value="NB-ARC"/>
    <property type="match status" value="1"/>
</dbReference>
<dbReference type="InterPro" id="IPR005158">
    <property type="entry name" value="BTAD"/>
</dbReference>
<dbReference type="SUPFAM" id="SSF46894">
    <property type="entry name" value="C-terminal effector domain of the bipartite response regulators"/>
    <property type="match status" value="1"/>
</dbReference>
<evidence type="ECO:0000256" key="3">
    <source>
        <dbReference type="ARBA" id="ARBA00023015"/>
    </source>
</evidence>
<feature type="DNA-binding region" description="OmpR/PhoB-type" evidence="6">
    <location>
        <begin position="1"/>
        <end position="92"/>
    </location>
</feature>
<proteinExistence type="inferred from homology"/>
<keyword evidence="2" id="KW-0902">Two-component regulatory system</keyword>
<dbReference type="SMART" id="SM00862">
    <property type="entry name" value="Trans_reg_C"/>
    <property type="match status" value="1"/>
</dbReference>
<keyword evidence="4 6" id="KW-0238">DNA-binding</keyword>
<dbReference type="SMART" id="SM01043">
    <property type="entry name" value="BTAD"/>
    <property type="match status" value="1"/>
</dbReference>
<protein>
    <submittedName>
        <fullName evidence="8">BTAD domain-containing putative transcriptional regulator</fullName>
    </submittedName>
</protein>
<dbReference type="Gene3D" id="3.40.50.300">
    <property type="entry name" value="P-loop containing nucleotide triphosphate hydrolases"/>
    <property type="match status" value="1"/>
</dbReference>
<dbReference type="Gene3D" id="1.25.40.10">
    <property type="entry name" value="Tetratricopeptide repeat domain"/>
    <property type="match status" value="2"/>
</dbReference>
<dbReference type="SUPFAM" id="SSF52540">
    <property type="entry name" value="P-loop containing nucleoside triphosphate hydrolases"/>
    <property type="match status" value="1"/>
</dbReference>
<gene>
    <name evidence="8" type="ORF">O1G21_01170</name>
</gene>